<keyword evidence="2" id="KW-1185">Reference proteome</keyword>
<gene>
    <name evidence="1" type="ORF">ARMGADRAFT_101075</name>
</gene>
<evidence type="ECO:0000313" key="1">
    <source>
        <dbReference type="EMBL" id="PBK79844.1"/>
    </source>
</evidence>
<accession>A0A2H3CEU0</accession>
<organism evidence="1 2">
    <name type="scientific">Armillaria gallica</name>
    <name type="common">Bulbous honey fungus</name>
    <name type="synonym">Armillaria bulbosa</name>
    <dbReference type="NCBI Taxonomy" id="47427"/>
    <lineage>
        <taxon>Eukaryota</taxon>
        <taxon>Fungi</taxon>
        <taxon>Dikarya</taxon>
        <taxon>Basidiomycota</taxon>
        <taxon>Agaricomycotina</taxon>
        <taxon>Agaricomycetes</taxon>
        <taxon>Agaricomycetidae</taxon>
        <taxon>Agaricales</taxon>
        <taxon>Marasmiineae</taxon>
        <taxon>Physalacriaceae</taxon>
        <taxon>Armillaria</taxon>
    </lineage>
</organism>
<proteinExistence type="predicted"/>
<protein>
    <submittedName>
        <fullName evidence="1">Uncharacterized protein</fullName>
    </submittedName>
</protein>
<dbReference type="Proteomes" id="UP000217790">
    <property type="component" value="Unassembled WGS sequence"/>
</dbReference>
<dbReference type="InParanoid" id="A0A2H3CEU0"/>
<reference evidence="2" key="1">
    <citation type="journal article" date="2017" name="Nat. Ecol. Evol.">
        <title>Genome expansion and lineage-specific genetic innovations in the forest pathogenic fungi Armillaria.</title>
        <authorList>
            <person name="Sipos G."/>
            <person name="Prasanna A.N."/>
            <person name="Walter M.C."/>
            <person name="O'Connor E."/>
            <person name="Balint B."/>
            <person name="Krizsan K."/>
            <person name="Kiss B."/>
            <person name="Hess J."/>
            <person name="Varga T."/>
            <person name="Slot J."/>
            <person name="Riley R."/>
            <person name="Boka B."/>
            <person name="Rigling D."/>
            <person name="Barry K."/>
            <person name="Lee J."/>
            <person name="Mihaltcheva S."/>
            <person name="LaButti K."/>
            <person name="Lipzen A."/>
            <person name="Waldron R."/>
            <person name="Moloney N.M."/>
            <person name="Sperisen C."/>
            <person name="Kredics L."/>
            <person name="Vagvoelgyi C."/>
            <person name="Patrignani A."/>
            <person name="Fitzpatrick D."/>
            <person name="Nagy I."/>
            <person name="Doyle S."/>
            <person name="Anderson J.B."/>
            <person name="Grigoriev I.V."/>
            <person name="Gueldener U."/>
            <person name="Muensterkoetter M."/>
            <person name="Nagy L.G."/>
        </authorList>
    </citation>
    <scope>NUCLEOTIDE SEQUENCE [LARGE SCALE GENOMIC DNA]</scope>
    <source>
        <strain evidence="2">Ar21-2</strain>
    </source>
</reference>
<dbReference type="AlphaFoldDB" id="A0A2H3CEU0"/>
<evidence type="ECO:0000313" key="2">
    <source>
        <dbReference type="Proteomes" id="UP000217790"/>
    </source>
</evidence>
<dbReference type="EMBL" id="KZ293758">
    <property type="protein sequence ID" value="PBK79844.1"/>
    <property type="molecule type" value="Genomic_DNA"/>
</dbReference>
<sequence>MVRRRILFHTVTLERVIYEESTKYQIRYSGRRPLKRRRSQGSEFETPLALTPRRSINPSFHGSIISMLSVGAVVYYVA</sequence>
<name>A0A2H3CEU0_ARMGA</name>